<comment type="caution">
    <text evidence="1">The sequence shown here is derived from an EMBL/GenBank/DDBJ whole genome shotgun (WGS) entry which is preliminary data.</text>
</comment>
<dbReference type="EMBL" id="BMAW01129302">
    <property type="protein sequence ID" value="GFU29858.1"/>
    <property type="molecule type" value="Genomic_DNA"/>
</dbReference>
<organism evidence="1 2">
    <name type="scientific">Nephila pilipes</name>
    <name type="common">Giant wood spider</name>
    <name type="synonym">Nephila maculata</name>
    <dbReference type="NCBI Taxonomy" id="299642"/>
    <lineage>
        <taxon>Eukaryota</taxon>
        <taxon>Metazoa</taxon>
        <taxon>Ecdysozoa</taxon>
        <taxon>Arthropoda</taxon>
        <taxon>Chelicerata</taxon>
        <taxon>Arachnida</taxon>
        <taxon>Araneae</taxon>
        <taxon>Araneomorphae</taxon>
        <taxon>Entelegynae</taxon>
        <taxon>Araneoidea</taxon>
        <taxon>Nephilidae</taxon>
        <taxon>Nephila</taxon>
    </lineage>
</organism>
<dbReference type="OrthoDB" id="10408127at2759"/>
<dbReference type="AlphaFoldDB" id="A0A8X6QPF8"/>
<accession>A0A8X6QPF8</accession>
<evidence type="ECO:0000313" key="2">
    <source>
        <dbReference type="Proteomes" id="UP000887013"/>
    </source>
</evidence>
<sequence>MREEQEGIAGITYRRLNPLSLRTEAVIPRLWLLLASSYFSVFEPTGPALIKETILNCVSGANDSSCIRCSFLITGARIISLGLRTSMEAFLMYLAGIVFYSDGGVGRSVKWF</sequence>
<keyword evidence="2" id="KW-1185">Reference proteome</keyword>
<proteinExistence type="predicted"/>
<protein>
    <submittedName>
        <fullName evidence="1">Uncharacterized protein</fullName>
    </submittedName>
</protein>
<reference evidence="1" key="1">
    <citation type="submission" date="2020-08" db="EMBL/GenBank/DDBJ databases">
        <title>Multicomponent nature underlies the extraordinary mechanical properties of spider dragline silk.</title>
        <authorList>
            <person name="Kono N."/>
            <person name="Nakamura H."/>
            <person name="Mori M."/>
            <person name="Yoshida Y."/>
            <person name="Ohtoshi R."/>
            <person name="Malay A.D."/>
            <person name="Moran D.A.P."/>
            <person name="Tomita M."/>
            <person name="Numata K."/>
            <person name="Arakawa K."/>
        </authorList>
    </citation>
    <scope>NUCLEOTIDE SEQUENCE</scope>
</reference>
<evidence type="ECO:0000313" key="1">
    <source>
        <dbReference type="EMBL" id="GFU29858.1"/>
    </source>
</evidence>
<name>A0A8X6QPF8_NEPPI</name>
<dbReference type="Proteomes" id="UP000887013">
    <property type="component" value="Unassembled WGS sequence"/>
</dbReference>
<gene>
    <name evidence="1" type="ORF">NPIL_300481</name>
</gene>